<dbReference type="PANTHER" id="PTHR43649">
    <property type="entry name" value="ARABINOSE-BINDING PROTEIN-RELATED"/>
    <property type="match status" value="1"/>
</dbReference>
<evidence type="ECO:0000313" key="5">
    <source>
        <dbReference type="EMBL" id="SDH04737.1"/>
    </source>
</evidence>
<dbReference type="GO" id="GO:0042597">
    <property type="term" value="C:periplasmic space"/>
    <property type="evidence" value="ECO:0007669"/>
    <property type="project" value="UniProtKB-SubCell"/>
</dbReference>
<dbReference type="Pfam" id="PF01547">
    <property type="entry name" value="SBP_bac_1"/>
    <property type="match status" value="1"/>
</dbReference>
<dbReference type="EMBL" id="FNCS01000018">
    <property type="protein sequence ID" value="SDH04737.1"/>
    <property type="molecule type" value="Genomic_DNA"/>
</dbReference>
<evidence type="ECO:0000313" key="6">
    <source>
        <dbReference type="Proteomes" id="UP000199495"/>
    </source>
</evidence>
<evidence type="ECO:0000256" key="4">
    <source>
        <dbReference type="SAM" id="SignalP"/>
    </source>
</evidence>
<gene>
    <name evidence="5" type="ORF">SAMN04487974_11819</name>
</gene>
<dbReference type="AlphaFoldDB" id="A0A1G7Z7Z7"/>
<name>A0A1G7Z7Z7_9HYPH</name>
<organism evidence="5 6">
    <name type="scientific">Pelagibacterium luteolum</name>
    <dbReference type="NCBI Taxonomy" id="440168"/>
    <lineage>
        <taxon>Bacteria</taxon>
        <taxon>Pseudomonadati</taxon>
        <taxon>Pseudomonadota</taxon>
        <taxon>Alphaproteobacteria</taxon>
        <taxon>Hyphomicrobiales</taxon>
        <taxon>Devosiaceae</taxon>
        <taxon>Pelagibacterium</taxon>
    </lineage>
</organism>
<dbReference type="Proteomes" id="UP000199495">
    <property type="component" value="Unassembled WGS sequence"/>
</dbReference>
<dbReference type="InterPro" id="IPR050490">
    <property type="entry name" value="Bact_solute-bd_prot1"/>
</dbReference>
<dbReference type="CDD" id="cd13585">
    <property type="entry name" value="PBP2_TMBP_like"/>
    <property type="match status" value="1"/>
</dbReference>
<accession>A0A1G7Z7Z7</accession>
<keyword evidence="3" id="KW-0574">Periplasm</keyword>
<dbReference type="SUPFAM" id="SSF53850">
    <property type="entry name" value="Periplasmic binding protein-like II"/>
    <property type="match status" value="1"/>
</dbReference>
<dbReference type="RefSeq" id="WP_090598554.1">
    <property type="nucleotide sequence ID" value="NZ_FNCS01000018.1"/>
</dbReference>
<dbReference type="STRING" id="440168.SAMN04487974_11819"/>
<evidence type="ECO:0000256" key="1">
    <source>
        <dbReference type="ARBA" id="ARBA00004418"/>
    </source>
</evidence>
<dbReference type="OrthoDB" id="7319459at2"/>
<protein>
    <submittedName>
        <fullName evidence="5">ABC-type glycerol-3-phosphate transport system, substrate-binding protein</fullName>
    </submittedName>
</protein>
<comment type="subcellular location">
    <subcellularLocation>
        <location evidence="1">Periplasm</location>
    </subcellularLocation>
</comment>
<dbReference type="PANTHER" id="PTHR43649:SF12">
    <property type="entry name" value="DIACETYLCHITOBIOSE BINDING PROTEIN DASA"/>
    <property type="match status" value="1"/>
</dbReference>
<evidence type="ECO:0000256" key="3">
    <source>
        <dbReference type="ARBA" id="ARBA00022764"/>
    </source>
</evidence>
<feature type="signal peptide" evidence="4">
    <location>
        <begin position="1"/>
        <end position="26"/>
    </location>
</feature>
<dbReference type="Gene3D" id="3.40.190.10">
    <property type="entry name" value="Periplasmic binding protein-like II"/>
    <property type="match status" value="1"/>
</dbReference>
<sequence>MKFRIKAPLAILAALAIAPLSLVSNAQEIDFMVVDYDAPGMGDWWKLLVEKYNTEAEGTLVPRSVSAGHYYEQLLIQAASGAGPDVLTVNPNNLGELLAAGYVLPLDSFIEQSDLRDAIVPGGWDSLTVDGTTYALPITGRTLQLIYNSCHFEEAGLDGPPTSLDEIMEYAEALTQTDESGRVTRYGMNLVNANEDPTYETLLMLTLAHGGSFSDEDGNFTLDTQPAIDALTYFKAIYDSGVVPQGMSETDLRALFATGGSSMTIDGQWQFPFIEQNNPENFDCYQTAGHPWDGPATGGVNMALAISADSDNPEAAWEFISMAASDDLQSQFSDYSPYIPYGVNALSDEQLAARPYLIPYVESSGSAHPIAIPGHADQFNEIWPIVVDAVLLTLRDNVPPEEALAIAQQQLEDCCS</sequence>
<dbReference type="InterPro" id="IPR006059">
    <property type="entry name" value="SBP"/>
</dbReference>
<keyword evidence="6" id="KW-1185">Reference proteome</keyword>
<proteinExistence type="inferred from homology"/>
<evidence type="ECO:0000256" key="2">
    <source>
        <dbReference type="ARBA" id="ARBA00008520"/>
    </source>
</evidence>
<comment type="similarity">
    <text evidence="2">Belongs to the bacterial solute-binding protein 1 family.</text>
</comment>
<feature type="chain" id="PRO_5011461027" evidence="4">
    <location>
        <begin position="27"/>
        <end position="416"/>
    </location>
</feature>
<reference evidence="5 6" key="1">
    <citation type="submission" date="2016-10" db="EMBL/GenBank/DDBJ databases">
        <authorList>
            <person name="de Groot N.N."/>
        </authorList>
    </citation>
    <scope>NUCLEOTIDE SEQUENCE [LARGE SCALE GENOMIC DNA]</scope>
    <source>
        <strain evidence="5 6">CGMCC 1.10267</strain>
    </source>
</reference>
<keyword evidence="4" id="KW-0732">Signal</keyword>